<keyword evidence="6 8" id="KW-1133">Transmembrane helix</keyword>
<keyword evidence="4 8" id="KW-1003">Cell membrane</keyword>
<dbReference type="Pfam" id="PF01925">
    <property type="entry name" value="TauE"/>
    <property type="match status" value="1"/>
</dbReference>
<gene>
    <name evidence="9" type="ORF">FN960_13555</name>
</gene>
<evidence type="ECO:0000256" key="2">
    <source>
        <dbReference type="ARBA" id="ARBA00009142"/>
    </source>
</evidence>
<keyword evidence="10" id="KW-1185">Reference proteome</keyword>
<proteinExistence type="inferred from homology"/>
<evidence type="ECO:0000313" key="10">
    <source>
        <dbReference type="Proteomes" id="UP000318521"/>
    </source>
</evidence>
<comment type="subcellular location">
    <subcellularLocation>
        <location evidence="1 8">Cell membrane</location>
        <topology evidence="1 8">Multi-pass membrane protein</topology>
    </subcellularLocation>
</comment>
<feature type="transmembrane region" description="Helical" evidence="8">
    <location>
        <begin position="97"/>
        <end position="114"/>
    </location>
</feature>
<feature type="transmembrane region" description="Helical" evidence="8">
    <location>
        <begin position="43"/>
        <end position="61"/>
    </location>
</feature>
<evidence type="ECO:0000256" key="3">
    <source>
        <dbReference type="ARBA" id="ARBA00022448"/>
    </source>
</evidence>
<dbReference type="OrthoDB" id="2880944at2"/>
<name>A0A553ZWW9_9BACI</name>
<comment type="similarity">
    <text evidence="2 8">Belongs to the 4-toluene sulfonate uptake permease (TSUP) (TC 2.A.102) family.</text>
</comment>
<keyword evidence="5 8" id="KW-0812">Transmembrane</keyword>
<sequence>MTLLIIVFSVVLIGAFLQGATGLGIGLTIAAVLPMFMTVKDTTLIVLTLLVVSGITVVSKYYRYIEWKPIRTFLVYVLVGRIAAFFILSEYGELEQIKVWLGFFLLLIVAYQLILSKLKGKTDVPNPTPKHVVVLILGMLAGLTGGLFGIGGVFFASYFLLVYPSSKYRYIVGIQLTSVLSSGFSLTMHAFNGDFHSPLVAYLLVGTMAVVLGTYFGLKLLNIVNAAFIKRVILILISLAALNLILFA</sequence>
<evidence type="ECO:0000313" key="9">
    <source>
        <dbReference type="EMBL" id="TSB45933.1"/>
    </source>
</evidence>
<dbReference type="RefSeq" id="WP_143849273.1">
    <property type="nucleotide sequence ID" value="NZ_VLXZ01000008.1"/>
</dbReference>
<feature type="transmembrane region" description="Helical" evidence="8">
    <location>
        <begin position="199"/>
        <end position="216"/>
    </location>
</feature>
<dbReference type="Proteomes" id="UP000318521">
    <property type="component" value="Unassembled WGS sequence"/>
</dbReference>
<dbReference type="AlphaFoldDB" id="A0A553ZWW9"/>
<feature type="transmembrane region" description="Helical" evidence="8">
    <location>
        <begin position="228"/>
        <end position="247"/>
    </location>
</feature>
<dbReference type="InterPro" id="IPR002781">
    <property type="entry name" value="TM_pro_TauE-like"/>
</dbReference>
<dbReference type="PANTHER" id="PTHR30269:SF37">
    <property type="entry name" value="MEMBRANE TRANSPORTER PROTEIN"/>
    <property type="match status" value="1"/>
</dbReference>
<feature type="transmembrane region" description="Helical" evidence="8">
    <location>
        <begin position="73"/>
        <end position="91"/>
    </location>
</feature>
<dbReference type="EMBL" id="VLXZ01000008">
    <property type="protein sequence ID" value="TSB45933.1"/>
    <property type="molecule type" value="Genomic_DNA"/>
</dbReference>
<dbReference type="GO" id="GO:0005886">
    <property type="term" value="C:plasma membrane"/>
    <property type="evidence" value="ECO:0007669"/>
    <property type="project" value="UniProtKB-SubCell"/>
</dbReference>
<organism evidence="9 10">
    <name type="scientific">Alkalicoccobacillus porphyridii</name>
    <dbReference type="NCBI Taxonomy" id="2597270"/>
    <lineage>
        <taxon>Bacteria</taxon>
        <taxon>Bacillati</taxon>
        <taxon>Bacillota</taxon>
        <taxon>Bacilli</taxon>
        <taxon>Bacillales</taxon>
        <taxon>Bacillaceae</taxon>
        <taxon>Alkalicoccobacillus</taxon>
    </lineage>
</organism>
<evidence type="ECO:0000256" key="5">
    <source>
        <dbReference type="ARBA" id="ARBA00022692"/>
    </source>
</evidence>
<keyword evidence="3" id="KW-0813">Transport</keyword>
<evidence type="ECO:0000256" key="7">
    <source>
        <dbReference type="ARBA" id="ARBA00023136"/>
    </source>
</evidence>
<evidence type="ECO:0000256" key="6">
    <source>
        <dbReference type="ARBA" id="ARBA00022989"/>
    </source>
</evidence>
<dbReference type="PANTHER" id="PTHR30269">
    <property type="entry name" value="TRANSMEMBRANE PROTEIN YFCA"/>
    <property type="match status" value="1"/>
</dbReference>
<feature type="transmembrane region" description="Helical" evidence="8">
    <location>
        <begin position="168"/>
        <end position="187"/>
    </location>
</feature>
<protein>
    <recommendedName>
        <fullName evidence="8">Probable membrane transporter protein</fullName>
    </recommendedName>
</protein>
<keyword evidence="7 8" id="KW-0472">Membrane</keyword>
<feature type="transmembrane region" description="Helical" evidence="8">
    <location>
        <begin position="134"/>
        <end position="162"/>
    </location>
</feature>
<evidence type="ECO:0000256" key="8">
    <source>
        <dbReference type="RuleBase" id="RU363041"/>
    </source>
</evidence>
<accession>A0A553ZWW9</accession>
<reference evidence="9 10" key="1">
    <citation type="submission" date="2019-07" db="EMBL/GenBank/DDBJ databases">
        <authorList>
            <person name="Park Y.J."/>
            <person name="Jeong S.E."/>
            <person name="Jung H.S."/>
        </authorList>
    </citation>
    <scope>NUCLEOTIDE SEQUENCE [LARGE SCALE GENOMIC DNA]</scope>
    <source>
        <strain evidence="10">P16(2019)</strain>
    </source>
</reference>
<evidence type="ECO:0000256" key="4">
    <source>
        <dbReference type="ARBA" id="ARBA00022475"/>
    </source>
</evidence>
<evidence type="ECO:0000256" key="1">
    <source>
        <dbReference type="ARBA" id="ARBA00004651"/>
    </source>
</evidence>
<dbReference type="InterPro" id="IPR052017">
    <property type="entry name" value="TSUP"/>
</dbReference>
<comment type="caution">
    <text evidence="9">The sequence shown here is derived from an EMBL/GenBank/DDBJ whole genome shotgun (WGS) entry which is preliminary data.</text>
</comment>